<evidence type="ECO:0000313" key="2">
    <source>
        <dbReference type="Proteomes" id="UP000254282"/>
    </source>
</evidence>
<reference evidence="1 2" key="1">
    <citation type="submission" date="2018-06" db="EMBL/GenBank/DDBJ databases">
        <authorList>
            <consortium name="Pathogen Informatics"/>
            <person name="Doyle S."/>
        </authorList>
    </citation>
    <scope>NUCLEOTIDE SEQUENCE [LARGE SCALE GENOMIC DNA]</scope>
    <source>
        <strain evidence="1 2">NCTC13532</strain>
    </source>
</reference>
<protein>
    <submittedName>
        <fullName evidence="1">Peptidase U49</fullName>
    </submittedName>
</protein>
<proteinExistence type="predicted"/>
<evidence type="ECO:0000313" key="1">
    <source>
        <dbReference type="EMBL" id="SUX46573.1"/>
    </source>
</evidence>
<accession>A0A381FJC4</accession>
<dbReference type="AlphaFoldDB" id="A0A381FJC4"/>
<dbReference type="EMBL" id="UFVR01000004">
    <property type="protein sequence ID" value="SUX46573.1"/>
    <property type="molecule type" value="Genomic_DNA"/>
</dbReference>
<gene>
    <name evidence="1" type="ORF">NCTC13532_02127</name>
</gene>
<organism evidence="1 2">
    <name type="scientific">Chryseobacterium indoltheticum</name>
    <dbReference type="NCBI Taxonomy" id="254"/>
    <lineage>
        <taxon>Bacteria</taxon>
        <taxon>Pseudomonadati</taxon>
        <taxon>Bacteroidota</taxon>
        <taxon>Flavobacteriia</taxon>
        <taxon>Flavobacteriales</taxon>
        <taxon>Weeksellaceae</taxon>
        <taxon>Chryseobacterium group</taxon>
        <taxon>Chryseobacterium</taxon>
    </lineage>
</organism>
<sequence>MIFQFITLFTFYHEFAHLLQNNYTDINMSEETSKIQKGEIKDSHYKELDADAYSAVHIARHIGEYCVKSFEKSKIKESIIGITAIFCSNLLFYLLRFPSAKKDLYFEDNTHPHTYIRILNIISNIARYIIADINLIDLEVHITKEDLFEPMFDEINRLEAIYDNKLNSFRKIVDEQIEEIIAYITLISKSKPANINSALEVYNSHI</sequence>
<name>A0A381FJC4_9FLAO</name>
<dbReference type="Proteomes" id="UP000254282">
    <property type="component" value="Unassembled WGS sequence"/>
</dbReference>